<evidence type="ECO:0000313" key="2">
    <source>
        <dbReference type="EMBL" id="UWN56896.1"/>
    </source>
</evidence>
<dbReference type="PANTHER" id="PTHR23408:SF3">
    <property type="entry name" value="METHYLMALONIC ACIDURIA TYPE A PROTEIN, MITOCHONDRIAL"/>
    <property type="match status" value="1"/>
</dbReference>
<keyword evidence="2" id="KW-0378">Hydrolase</keyword>
<sequence>MEHYEEIHGREHDSALAVNKGIEQPPIVNPHFRKVRRQRMTTDQYMEGIRSGNITVLSQAITLVESLLPEHYAQAQEIIERCLPYSGGSVRIGITGVPGAGKSTFIEAIGDMVTGLGHKLSVLAIDPSSERSKGSILGDKTRMETLVHNPKVFIRPSPSAGSLGGVARKTRESVILCEAAGFDVIFIETVGVGQSETAVHSMVDLFLLLQIAGAGDELQGIKRGIMEMADMIAINKADGNNVQRAEVAKSHFANALNLFPMPDSGWRPKVYTCSAVEKTGLREIWSGIEDFLKFTRGNGYYQRNRHRQAKYWMYETIHEALRESFYRNEAVESRIARYEELVLSDKKSSFVAARELLNSYFEDIRK</sequence>
<dbReference type="RefSeq" id="WP_026089628.1">
    <property type="nucleotide sequence ID" value="NZ_CAPH01000009.1"/>
</dbReference>
<evidence type="ECO:0000256" key="1">
    <source>
        <dbReference type="ARBA" id="ARBA00009625"/>
    </source>
</evidence>
<comment type="similarity">
    <text evidence="1">Belongs to the SIMIBI class G3E GTPase family. ArgK/MeaB subfamily.</text>
</comment>
<dbReference type="GO" id="GO:0016787">
    <property type="term" value="F:hydrolase activity"/>
    <property type="evidence" value="ECO:0007669"/>
    <property type="project" value="UniProtKB-KW"/>
</dbReference>
<dbReference type="GeneID" id="82891988"/>
<protein>
    <submittedName>
        <fullName evidence="2">Methylmalonyl Co-A mutase-associated GTPase MeaB</fullName>
        <ecNumber evidence="2">3.6.5.-</ecNumber>
    </submittedName>
</protein>
<dbReference type="NCBIfam" id="TIGR00750">
    <property type="entry name" value="lao"/>
    <property type="match status" value="1"/>
</dbReference>
<dbReference type="CDD" id="cd03114">
    <property type="entry name" value="MMAA-like"/>
    <property type="match status" value="1"/>
</dbReference>
<dbReference type="SUPFAM" id="SSF52540">
    <property type="entry name" value="P-loop containing nucleoside triphosphate hydrolases"/>
    <property type="match status" value="1"/>
</dbReference>
<dbReference type="Gene3D" id="3.40.50.300">
    <property type="entry name" value="P-loop containing nucleotide triphosphate hydrolases"/>
    <property type="match status" value="1"/>
</dbReference>
<dbReference type="EC" id="3.6.5.-" evidence="2"/>
<name>A0ABY5V0A5_9BACT</name>
<accession>A0ABY5V0A5</accession>
<dbReference type="NCBIfam" id="NF006958">
    <property type="entry name" value="PRK09435.1"/>
    <property type="match status" value="1"/>
</dbReference>
<dbReference type="Gene3D" id="1.10.287.130">
    <property type="match status" value="1"/>
</dbReference>
<dbReference type="Gene3D" id="1.20.5.170">
    <property type="match status" value="1"/>
</dbReference>
<dbReference type="Proteomes" id="UP001059295">
    <property type="component" value="Chromosome"/>
</dbReference>
<evidence type="ECO:0000313" key="3">
    <source>
        <dbReference type="Proteomes" id="UP001059295"/>
    </source>
</evidence>
<dbReference type="InterPro" id="IPR005129">
    <property type="entry name" value="GTPase_ArgK"/>
</dbReference>
<organism evidence="2 3">
    <name type="scientific">Alistipes ihumii AP11</name>
    <dbReference type="NCBI Taxonomy" id="1211813"/>
    <lineage>
        <taxon>Bacteria</taxon>
        <taxon>Pseudomonadati</taxon>
        <taxon>Bacteroidota</taxon>
        <taxon>Bacteroidia</taxon>
        <taxon>Bacteroidales</taxon>
        <taxon>Rikenellaceae</taxon>
        <taxon>Alistipes</taxon>
    </lineage>
</organism>
<gene>
    <name evidence="2" type="primary">meaB</name>
    <name evidence="2" type="ORF">NQ491_09600</name>
</gene>
<keyword evidence="3" id="KW-1185">Reference proteome</keyword>
<dbReference type="Pfam" id="PF03308">
    <property type="entry name" value="MeaB"/>
    <property type="match status" value="1"/>
</dbReference>
<dbReference type="PANTHER" id="PTHR23408">
    <property type="entry name" value="METHYLMALONYL-COA MUTASE"/>
    <property type="match status" value="1"/>
</dbReference>
<reference evidence="2" key="1">
    <citation type="journal article" date="2022" name="Cell">
        <title>Design, construction, and in vivo augmentation of a complex gut microbiome.</title>
        <authorList>
            <person name="Cheng A.G."/>
            <person name="Ho P.Y."/>
            <person name="Aranda-Diaz A."/>
            <person name="Jain S."/>
            <person name="Yu F.B."/>
            <person name="Meng X."/>
            <person name="Wang M."/>
            <person name="Iakiviak M."/>
            <person name="Nagashima K."/>
            <person name="Zhao A."/>
            <person name="Murugkar P."/>
            <person name="Patil A."/>
            <person name="Atabakhsh K."/>
            <person name="Weakley A."/>
            <person name="Yan J."/>
            <person name="Brumbaugh A.R."/>
            <person name="Higginbottom S."/>
            <person name="Dimas A."/>
            <person name="Shiver A.L."/>
            <person name="Deutschbauer A."/>
            <person name="Neff N."/>
            <person name="Sonnenburg J.L."/>
            <person name="Huang K.C."/>
            <person name="Fischbach M.A."/>
        </authorList>
    </citation>
    <scope>NUCLEOTIDE SEQUENCE</scope>
    <source>
        <strain evidence="2">AP11</strain>
    </source>
</reference>
<dbReference type="InterPro" id="IPR027417">
    <property type="entry name" value="P-loop_NTPase"/>
</dbReference>
<proteinExistence type="inferred from homology"/>
<dbReference type="EMBL" id="CP102294">
    <property type="protein sequence ID" value="UWN56896.1"/>
    <property type="molecule type" value="Genomic_DNA"/>
</dbReference>